<dbReference type="AlphaFoldDB" id="A0A4U0XSD7"/>
<dbReference type="EMBL" id="NAJN01000138">
    <property type="protein sequence ID" value="TKA78538.1"/>
    <property type="molecule type" value="Genomic_DNA"/>
</dbReference>
<feature type="compositionally biased region" description="Polar residues" evidence="1">
    <location>
        <begin position="20"/>
        <end position="34"/>
    </location>
</feature>
<name>A0A4U0XSD7_9PEZI</name>
<sequence>MQKATGDDVGSLDEELYFPNPQNNGAASPASTIPQCDPHANYTWDPSKKILFSTRTSFLGRDNTWNAHRGIEFASKAQYATKAALSKASPAGNSPVVLPYKSKLPPPTAYAPAKPRLTTRTRFDMQSNSMDQDEYTLKLTMDLKRMEENKTKAARARAVPLPATVHNRPSTPPSKIRDEPQLASKNEGAEKVVIAQEAKERKVSQASPLLVKQATTQTVTTSTKTAVTVPQIDKGKDYALKDLPKGTQDNARTTQNVLTVPVVALQSVSPTRPIIRTSDDTRNVVAPTPAKSTSTKRSGRIASQDAEHLPSMGRAVTQSKQTSAFYNPRGPESLRLLIDSIATEIEYLVAGSPLPRLTLRRAQRQHQLKFSTLQEIERERAAQPEVVTYWRKLELQVEPYSEKLTMGGKT</sequence>
<comment type="caution">
    <text evidence="2">The sequence shown here is derived from an EMBL/GenBank/DDBJ whole genome shotgun (WGS) entry which is preliminary data.</text>
</comment>
<evidence type="ECO:0000313" key="3">
    <source>
        <dbReference type="Proteomes" id="UP000308768"/>
    </source>
</evidence>
<keyword evidence="3" id="KW-1185">Reference proteome</keyword>
<accession>A0A4U0XSD7</accession>
<feature type="region of interest" description="Disordered" evidence="1">
    <location>
        <begin position="1"/>
        <end position="42"/>
    </location>
</feature>
<dbReference type="Proteomes" id="UP000308768">
    <property type="component" value="Unassembled WGS sequence"/>
</dbReference>
<proteinExistence type="predicted"/>
<gene>
    <name evidence="2" type="ORF">B0A49_01643</name>
</gene>
<reference evidence="2 3" key="1">
    <citation type="submission" date="2017-03" db="EMBL/GenBank/DDBJ databases">
        <title>Genomes of endolithic fungi from Antarctica.</title>
        <authorList>
            <person name="Coleine C."/>
            <person name="Masonjones S."/>
            <person name="Stajich J.E."/>
        </authorList>
    </citation>
    <scope>NUCLEOTIDE SEQUENCE [LARGE SCALE GENOMIC DNA]</scope>
    <source>
        <strain evidence="2 3">CCFEE 5187</strain>
    </source>
</reference>
<organism evidence="2 3">
    <name type="scientific">Cryomyces minteri</name>
    <dbReference type="NCBI Taxonomy" id="331657"/>
    <lineage>
        <taxon>Eukaryota</taxon>
        <taxon>Fungi</taxon>
        <taxon>Dikarya</taxon>
        <taxon>Ascomycota</taxon>
        <taxon>Pezizomycotina</taxon>
        <taxon>Dothideomycetes</taxon>
        <taxon>Dothideomycetes incertae sedis</taxon>
        <taxon>Cryomyces</taxon>
    </lineage>
</organism>
<feature type="region of interest" description="Disordered" evidence="1">
    <location>
        <begin position="163"/>
        <end position="185"/>
    </location>
</feature>
<evidence type="ECO:0000256" key="1">
    <source>
        <dbReference type="SAM" id="MobiDB-lite"/>
    </source>
</evidence>
<protein>
    <submittedName>
        <fullName evidence="2">Uncharacterized protein</fullName>
    </submittedName>
</protein>
<feature type="region of interest" description="Disordered" evidence="1">
    <location>
        <begin position="284"/>
        <end position="313"/>
    </location>
</feature>
<evidence type="ECO:0000313" key="2">
    <source>
        <dbReference type="EMBL" id="TKA78538.1"/>
    </source>
</evidence>